<accession>A0ABR8AJF5</accession>
<name>A0ABR8AJF5_9CYAN</name>
<protein>
    <recommendedName>
        <fullName evidence="1">Alpha-L-arabinofuranosidase B catalytic domain-containing protein</fullName>
    </recommendedName>
</protein>
<dbReference type="EMBL" id="JACJQH010000078">
    <property type="protein sequence ID" value="MBD2200147.1"/>
    <property type="molecule type" value="Genomic_DNA"/>
</dbReference>
<reference evidence="2 3" key="1">
    <citation type="journal article" date="2020" name="ISME J.">
        <title>Comparative genomics reveals insights into cyanobacterial evolution and habitat adaptation.</title>
        <authorList>
            <person name="Chen M.Y."/>
            <person name="Teng W.K."/>
            <person name="Zhao L."/>
            <person name="Hu C.X."/>
            <person name="Zhou Y.K."/>
            <person name="Han B.P."/>
            <person name="Song L.R."/>
            <person name="Shu W.S."/>
        </authorList>
    </citation>
    <scope>NUCLEOTIDE SEQUENCE [LARGE SCALE GENOMIC DNA]</scope>
    <source>
        <strain evidence="2 3">FACHB-288</strain>
    </source>
</reference>
<feature type="domain" description="Alpha-L-arabinofuranosidase B catalytic" evidence="1">
    <location>
        <begin position="121"/>
        <end position="196"/>
    </location>
</feature>
<comment type="caution">
    <text evidence="2">The sequence shown here is derived from an EMBL/GenBank/DDBJ whole genome shotgun (WGS) entry which is preliminary data.</text>
</comment>
<dbReference type="InterPro" id="IPR015289">
    <property type="entry name" value="A-L-arabinofuranosidase_B_cat"/>
</dbReference>
<sequence>MNSELLMQLYGTDGFDRKPDAINFNLLNKKLSEDLGKYGGVVTTDTSTVTGSFSVIQILNDTVFSSITVDGVSGALTGYTIPAGQTIYGDITTYKLTSGKVLAYKSSDTPITTTPTLALDGYTNVVFAYSLTKLFSDYTGPCIRVRRSSDNAQQDIYFDSNGQLDITSLLDFVGSSNGFITVYYDQSPNNRNASQVDTSLQPQIITSGKFDSRGISFTNGSLFIDTSWLASDFTLLVKERATSISTNNNFIQNSTSISNKNIILGYADANTISATQFDSTLTYDNPSVNFPVNTSRVWVGTCTTSTKKVYLNGNQVATT</sequence>
<organism evidence="2 3">
    <name type="scientific">Calothrix parietina FACHB-288</name>
    <dbReference type="NCBI Taxonomy" id="2692896"/>
    <lineage>
        <taxon>Bacteria</taxon>
        <taxon>Bacillati</taxon>
        <taxon>Cyanobacteriota</taxon>
        <taxon>Cyanophyceae</taxon>
        <taxon>Nostocales</taxon>
        <taxon>Calotrichaceae</taxon>
        <taxon>Calothrix</taxon>
    </lineage>
</organism>
<dbReference type="Gene3D" id="2.60.120.200">
    <property type="match status" value="1"/>
</dbReference>
<evidence type="ECO:0000313" key="2">
    <source>
        <dbReference type="EMBL" id="MBD2200147.1"/>
    </source>
</evidence>
<dbReference type="Pfam" id="PF09206">
    <property type="entry name" value="ArabFuran-catal"/>
    <property type="match status" value="1"/>
</dbReference>
<keyword evidence="3" id="KW-1185">Reference proteome</keyword>
<gene>
    <name evidence="2" type="ORF">H6G24_32570</name>
</gene>
<dbReference type="RefSeq" id="WP_190550712.1">
    <property type="nucleotide sequence ID" value="NZ_CAWPNO010000115.1"/>
</dbReference>
<evidence type="ECO:0000259" key="1">
    <source>
        <dbReference type="Pfam" id="PF09206"/>
    </source>
</evidence>
<evidence type="ECO:0000313" key="3">
    <source>
        <dbReference type="Proteomes" id="UP000658514"/>
    </source>
</evidence>
<proteinExistence type="predicted"/>
<dbReference type="Proteomes" id="UP000658514">
    <property type="component" value="Unassembled WGS sequence"/>
</dbReference>